<dbReference type="InterPro" id="IPR041682">
    <property type="entry name" value="AAA_14"/>
</dbReference>
<dbReference type="InterPro" id="IPR027417">
    <property type="entry name" value="P-loop_NTPase"/>
</dbReference>
<comment type="caution">
    <text evidence="2">The sequence shown here is derived from an EMBL/GenBank/DDBJ whole genome shotgun (WGS) entry which is preliminary data.</text>
</comment>
<evidence type="ECO:0000313" key="3">
    <source>
        <dbReference type="Proteomes" id="UP000178323"/>
    </source>
</evidence>
<feature type="domain" description="AAA+ ATPase" evidence="1">
    <location>
        <begin position="17"/>
        <end position="142"/>
    </location>
</feature>
<dbReference type="Gene3D" id="3.40.50.300">
    <property type="entry name" value="P-loop containing nucleotide triphosphate hydrolases"/>
    <property type="match status" value="1"/>
</dbReference>
<dbReference type="Pfam" id="PF13173">
    <property type="entry name" value="AAA_14"/>
    <property type="match status" value="1"/>
</dbReference>
<gene>
    <name evidence="2" type="ORF">A2Y83_02405</name>
</gene>
<dbReference type="AlphaFoldDB" id="A0A1F5S9R6"/>
<accession>A0A1F5S9R6</accession>
<dbReference type="SMART" id="SM00382">
    <property type="entry name" value="AAA"/>
    <property type="match status" value="1"/>
</dbReference>
<name>A0A1F5S9R6_9BACT</name>
<sequence length="416" mass="48469">MAYFREIYPKLISEKDNNKIIILLGARQVGKTTLLKELQQEIQKEATALYLDLDFLGNYEIISSTENLIAYLKQNDFREGERYYLFLDEIQRFKDILMILKNLYDHYPEIKIYATGASSLDIKNNLKDSLAGRKIIYHVYPLTFKEFLVFKNQGDLAKLLDDKNILIETYLPYLREFLVFGGYPEVALTSDSGRKFTILQSIFDLYFKRDIIGIMKINDIEKLKMCLKIIAADQGQLINHSHIAGEAKSSVREIKEFLEIFSDTYVLFQLAPFFSNKHKEIIKTPKYYFWDNGIRNYFLKNFQDINSRSDAGFLFEAFVISEVNKQKSPLQNLKFWRSKMQQEVDLIIENQSKLIPIECKFKTFQNSRDYSGIKSFMDKYSAADKGFVASVAKDQEIEAGGKKIAYRNPFNLGKIA</sequence>
<reference evidence="2 3" key="1">
    <citation type="journal article" date="2016" name="Nat. Commun.">
        <title>Thousands of microbial genomes shed light on interconnected biogeochemical processes in an aquifer system.</title>
        <authorList>
            <person name="Anantharaman K."/>
            <person name="Brown C.T."/>
            <person name="Hug L.A."/>
            <person name="Sharon I."/>
            <person name="Castelle C.J."/>
            <person name="Probst A.J."/>
            <person name="Thomas B.C."/>
            <person name="Singh A."/>
            <person name="Wilkins M.J."/>
            <person name="Karaoz U."/>
            <person name="Brodie E.L."/>
            <person name="Williams K.H."/>
            <person name="Hubbard S.S."/>
            <person name="Banfield J.F."/>
        </authorList>
    </citation>
    <scope>NUCLEOTIDE SEQUENCE [LARGE SCALE GENOMIC DNA]</scope>
</reference>
<evidence type="ECO:0000313" key="2">
    <source>
        <dbReference type="EMBL" id="OGF23389.1"/>
    </source>
</evidence>
<dbReference type="Proteomes" id="UP000178323">
    <property type="component" value="Unassembled WGS sequence"/>
</dbReference>
<dbReference type="InterPro" id="IPR025420">
    <property type="entry name" value="DUF4143"/>
</dbReference>
<dbReference type="SUPFAM" id="SSF52980">
    <property type="entry name" value="Restriction endonuclease-like"/>
    <property type="match status" value="1"/>
</dbReference>
<evidence type="ECO:0000259" key="1">
    <source>
        <dbReference type="SMART" id="SM00382"/>
    </source>
</evidence>
<dbReference type="EMBL" id="MFFS01000001">
    <property type="protein sequence ID" value="OGF23389.1"/>
    <property type="molecule type" value="Genomic_DNA"/>
</dbReference>
<dbReference type="InterPro" id="IPR011335">
    <property type="entry name" value="Restrct_endonuc-II-like"/>
</dbReference>
<dbReference type="PANTHER" id="PTHR43566:SF1">
    <property type="entry name" value="AAA+ ATPASE DOMAIN-CONTAINING PROTEIN"/>
    <property type="match status" value="1"/>
</dbReference>
<dbReference type="PANTHER" id="PTHR43566">
    <property type="entry name" value="CONSERVED PROTEIN"/>
    <property type="match status" value="1"/>
</dbReference>
<organism evidence="2 3">
    <name type="scientific">Candidatus Falkowbacteria bacterium RBG_13_39_14</name>
    <dbReference type="NCBI Taxonomy" id="1797985"/>
    <lineage>
        <taxon>Bacteria</taxon>
        <taxon>Candidatus Falkowiibacteriota</taxon>
    </lineage>
</organism>
<dbReference type="InterPro" id="IPR003593">
    <property type="entry name" value="AAA+_ATPase"/>
</dbReference>
<dbReference type="SUPFAM" id="SSF52540">
    <property type="entry name" value="P-loop containing nucleoside triphosphate hydrolases"/>
    <property type="match status" value="1"/>
</dbReference>
<proteinExistence type="predicted"/>
<protein>
    <recommendedName>
        <fullName evidence="1">AAA+ ATPase domain-containing protein</fullName>
    </recommendedName>
</protein>
<dbReference type="Pfam" id="PF13635">
    <property type="entry name" value="DUF4143"/>
    <property type="match status" value="1"/>
</dbReference>